<name>A0A0A9AL31_ARUDO</name>
<accession>A0A0A9AL31</accession>
<sequence length="27" mass="3014">MVACGKVGHFVVNVSCRKFFLEQCPTI</sequence>
<protein>
    <submittedName>
        <fullName evidence="1">Uncharacterized protein</fullName>
    </submittedName>
</protein>
<proteinExistence type="predicted"/>
<reference evidence="1" key="2">
    <citation type="journal article" date="2015" name="Data Brief">
        <title>Shoot transcriptome of the giant reed, Arundo donax.</title>
        <authorList>
            <person name="Barrero R.A."/>
            <person name="Guerrero F.D."/>
            <person name="Moolhuijzen P."/>
            <person name="Goolsby J.A."/>
            <person name="Tidwell J."/>
            <person name="Bellgard S.E."/>
            <person name="Bellgard M.I."/>
        </authorList>
    </citation>
    <scope>NUCLEOTIDE SEQUENCE</scope>
    <source>
        <tissue evidence="1">Shoot tissue taken approximately 20 cm above the soil surface</tissue>
    </source>
</reference>
<evidence type="ECO:0000313" key="1">
    <source>
        <dbReference type="EMBL" id="JAD49600.1"/>
    </source>
</evidence>
<dbReference type="EMBL" id="GBRH01248295">
    <property type="protein sequence ID" value="JAD49600.1"/>
    <property type="molecule type" value="Transcribed_RNA"/>
</dbReference>
<organism evidence="1">
    <name type="scientific">Arundo donax</name>
    <name type="common">Giant reed</name>
    <name type="synonym">Donax arundinaceus</name>
    <dbReference type="NCBI Taxonomy" id="35708"/>
    <lineage>
        <taxon>Eukaryota</taxon>
        <taxon>Viridiplantae</taxon>
        <taxon>Streptophyta</taxon>
        <taxon>Embryophyta</taxon>
        <taxon>Tracheophyta</taxon>
        <taxon>Spermatophyta</taxon>
        <taxon>Magnoliopsida</taxon>
        <taxon>Liliopsida</taxon>
        <taxon>Poales</taxon>
        <taxon>Poaceae</taxon>
        <taxon>PACMAD clade</taxon>
        <taxon>Arundinoideae</taxon>
        <taxon>Arundineae</taxon>
        <taxon>Arundo</taxon>
    </lineage>
</organism>
<reference evidence="1" key="1">
    <citation type="submission" date="2014-09" db="EMBL/GenBank/DDBJ databases">
        <authorList>
            <person name="Magalhaes I.L.F."/>
            <person name="Oliveira U."/>
            <person name="Santos F.R."/>
            <person name="Vidigal T.H.D.A."/>
            <person name="Brescovit A.D."/>
            <person name="Santos A.J."/>
        </authorList>
    </citation>
    <scope>NUCLEOTIDE SEQUENCE</scope>
    <source>
        <tissue evidence="1">Shoot tissue taken approximately 20 cm above the soil surface</tissue>
    </source>
</reference>
<dbReference type="AlphaFoldDB" id="A0A0A9AL31"/>